<dbReference type="InterPro" id="IPR000297">
    <property type="entry name" value="PPIase_PpiC"/>
</dbReference>
<dbReference type="SUPFAM" id="SSF54534">
    <property type="entry name" value="FKBP-like"/>
    <property type="match status" value="1"/>
</dbReference>
<dbReference type="Pfam" id="PF13616">
    <property type="entry name" value="Rotamase_3"/>
    <property type="match status" value="1"/>
</dbReference>
<dbReference type="Gene3D" id="1.10.8.1040">
    <property type="match status" value="1"/>
</dbReference>
<protein>
    <submittedName>
        <fullName evidence="3">Peptidylprolyl isomerase</fullName>
        <ecNumber evidence="3">5.2.1.8</ecNumber>
    </submittedName>
</protein>
<dbReference type="InterPro" id="IPR023058">
    <property type="entry name" value="PPIase_PpiC_CS"/>
</dbReference>
<keyword evidence="1 3" id="KW-0413">Isomerase</keyword>
<keyword evidence="4" id="KW-1185">Reference proteome</keyword>
<dbReference type="EC" id="5.2.1.8" evidence="3"/>
<dbReference type="Gene3D" id="3.10.50.40">
    <property type="match status" value="1"/>
</dbReference>
<feature type="domain" description="PpiC" evidence="2">
    <location>
        <begin position="113"/>
        <end position="202"/>
    </location>
</feature>
<dbReference type="PANTHER" id="PTHR47245:SF2">
    <property type="entry name" value="PEPTIDYL-PROLYL CIS-TRANS ISOMERASE HP_0175-RELATED"/>
    <property type="match status" value="1"/>
</dbReference>
<dbReference type="InterPro" id="IPR050245">
    <property type="entry name" value="PrsA_foldase"/>
</dbReference>
<dbReference type="InterPro" id="IPR046357">
    <property type="entry name" value="PPIase_dom_sf"/>
</dbReference>
<dbReference type="GO" id="GO:0003755">
    <property type="term" value="F:peptidyl-prolyl cis-trans isomerase activity"/>
    <property type="evidence" value="ECO:0007669"/>
    <property type="project" value="UniProtKB-EC"/>
</dbReference>
<sequence length="247" mass="28417">MRDDVLAVVNGMKITEQDLQNSIRKFPPERQQYFKTEKGKQQLLDELISFELVYDYAKDEHMEDDKNYLARIEAAKKQILTQVAVGKIIKVAKVTDDEVKDYYNANRNMYKNPESITAKHILLDSLEKANKVLEKIKNGLPFEDAAVKYSLCPSKKQGGNLGKFTRGQMVPEFENAAFQLDIGVVSQPVKTQFGYHLIKVEKKEGPSVKTFDEVKGAIKNGLLQERQIFKYNQFTNELKNKYKVEIK</sequence>
<proteinExistence type="predicted"/>
<dbReference type="PROSITE" id="PS01096">
    <property type="entry name" value="PPIC_PPIASE_1"/>
    <property type="match status" value="1"/>
</dbReference>
<dbReference type="Proteomes" id="UP001565220">
    <property type="component" value="Unassembled WGS sequence"/>
</dbReference>
<dbReference type="SUPFAM" id="SSF109998">
    <property type="entry name" value="Triger factor/SurA peptide-binding domain-like"/>
    <property type="match status" value="1"/>
</dbReference>
<dbReference type="PANTHER" id="PTHR47245">
    <property type="entry name" value="PEPTIDYLPROLYL ISOMERASE"/>
    <property type="match status" value="1"/>
</dbReference>
<keyword evidence="1" id="KW-0697">Rotamase</keyword>
<dbReference type="InterPro" id="IPR027304">
    <property type="entry name" value="Trigger_fact/SurA_dom_sf"/>
</dbReference>
<evidence type="ECO:0000313" key="3">
    <source>
        <dbReference type="EMBL" id="MEY8762737.1"/>
    </source>
</evidence>
<reference evidence="3 4" key="1">
    <citation type="submission" date="2024-08" db="EMBL/GenBank/DDBJ databases">
        <title>Clostridium lapicellarii sp. nov., and Clostridium renhuaiense sp. nov., two species isolated from the mud in a fermentation cellar used for producing sauce-flavour Chinese liquors.</title>
        <authorList>
            <person name="Yang F."/>
            <person name="Wang H."/>
            <person name="Chen L.Q."/>
            <person name="Zhou N."/>
            <person name="Lu J.J."/>
            <person name="Pu X.X."/>
            <person name="Wan B."/>
            <person name="Wang L."/>
            <person name="Liu S.J."/>
        </authorList>
    </citation>
    <scope>NUCLEOTIDE SEQUENCE [LARGE SCALE GENOMIC DNA]</scope>
    <source>
        <strain evidence="3 4">MT-113</strain>
    </source>
</reference>
<evidence type="ECO:0000313" key="4">
    <source>
        <dbReference type="Proteomes" id="UP001565220"/>
    </source>
</evidence>
<dbReference type="PROSITE" id="PS50198">
    <property type="entry name" value="PPIC_PPIASE_2"/>
    <property type="match status" value="1"/>
</dbReference>
<organism evidence="3 4">
    <name type="scientific">Clostridium lapidicellarium</name>
    <dbReference type="NCBI Taxonomy" id="3240931"/>
    <lineage>
        <taxon>Bacteria</taxon>
        <taxon>Bacillati</taxon>
        <taxon>Bacillota</taxon>
        <taxon>Clostridia</taxon>
        <taxon>Eubacteriales</taxon>
        <taxon>Clostridiaceae</taxon>
        <taxon>Clostridium</taxon>
    </lineage>
</organism>
<gene>
    <name evidence="3" type="ORF">AB8S09_03620</name>
</gene>
<accession>A0ABV4DVP8</accession>
<dbReference type="RefSeq" id="WP_294182275.1">
    <property type="nucleotide sequence ID" value="NZ_JBGFFE010000002.1"/>
</dbReference>
<evidence type="ECO:0000256" key="1">
    <source>
        <dbReference type="PROSITE-ProRule" id="PRU00278"/>
    </source>
</evidence>
<evidence type="ECO:0000259" key="2">
    <source>
        <dbReference type="PROSITE" id="PS50198"/>
    </source>
</evidence>
<dbReference type="EMBL" id="JBGFFE010000002">
    <property type="protein sequence ID" value="MEY8762737.1"/>
    <property type="molecule type" value="Genomic_DNA"/>
</dbReference>
<comment type="caution">
    <text evidence="3">The sequence shown here is derived from an EMBL/GenBank/DDBJ whole genome shotgun (WGS) entry which is preliminary data.</text>
</comment>
<name>A0ABV4DVP8_9CLOT</name>